<feature type="non-terminal residue" evidence="1">
    <location>
        <position position="57"/>
    </location>
</feature>
<name>A0AAV1RT94_9ROSI</name>
<protein>
    <submittedName>
        <fullName evidence="1">Uncharacterized protein</fullName>
    </submittedName>
</protein>
<dbReference type="EMBL" id="CAWUPB010001159">
    <property type="protein sequence ID" value="CAK7339931.1"/>
    <property type="molecule type" value="Genomic_DNA"/>
</dbReference>
<reference evidence="1 2" key="1">
    <citation type="submission" date="2024-01" db="EMBL/GenBank/DDBJ databases">
        <authorList>
            <person name="Waweru B."/>
        </authorList>
    </citation>
    <scope>NUCLEOTIDE SEQUENCE [LARGE SCALE GENOMIC DNA]</scope>
</reference>
<gene>
    <name evidence="1" type="ORF">DCAF_LOCUS15009</name>
</gene>
<proteinExistence type="predicted"/>
<evidence type="ECO:0000313" key="1">
    <source>
        <dbReference type="EMBL" id="CAK7339931.1"/>
    </source>
</evidence>
<organism evidence="1 2">
    <name type="scientific">Dovyalis caffra</name>
    <dbReference type="NCBI Taxonomy" id="77055"/>
    <lineage>
        <taxon>Eukaryota</taxon>
        <taxon>Viridiplantae</taxon>
        <taxon>Streptophyta</taxon>
        <taxon>Embryophyta</taxon>
        <taxon>Tracheophyta</taxon>
        <taxon>Spermatophyta</taxon>
        <taxon>Magnoliopsida</taxon>
        <taxon>eudicotyledons</taxon>
        <taxon>Gunneridae</taxon>
        <taxon>Pentapetalae</taxon>
        <taxon>rosids</taxon>
        <taxon>fabids</taxon>
        <taxon>Malpighiales</taxon>
        <taxon>Salicaceae</taxon>
        <taxon>Flacourtieae</taxon>
        <taxon>Dovyalis</taxon>
    </lineage>
</organism>
<comment type="caution">
    <text evidence="1">The sequence shown here is derived from an EMBL/GenBank/DDBJ whole genome shotgun (WGS) entry which is preliminary data.</text>
</comment>
<sequence>MVREGTLTPRGIGETHSMANLEELFMHNSFDSFHGINQSEYGLWENRRSLRTRPITS</sequence>
<evidence type="ECO:0000313" key="2">
    <source>
        <dbReference type="Proteomes" id="UP001314170"/>
    </source>
</evidence>
<dbReference type="AlphaFoldDB" id="A0AAV1RT94"/>
<keyword evidence="2" id="KW-1185">Reference proteome</keyword>
<dbReference type="Proteomes" id="UP001314170">
    <property type="component" value="Unassembled WGS sequence"/>
</dbReference>
<accession>A0AAV1RT94</accession>